<evidence type="ECO:0000313" key="3">
    <source>
        <dbReference type="Proteomes" id="UP000318669"/>
    </source>
</evidence>
<evidence type="ECO:0000256" key="1">
    <source>
        <dbReference type="ARBA" id="ARBA00022649"/>
    </source>
</evidence>
<dbReference type="InterPro" id="IPR007712">
    <property type="entry name" value="RelE/ParE_toxin"/>
</dbReference>
<dbReference type="EMBL" id="VJZL01000006">
    <property type="protein sequence ID" value="TRX11636.1"/>
    <property type="molecule type" value="Genomic_DNA"/>
</dbReference>
<comment type="caution">
    <text evidence="2">The sequence shown here is derived from an EMBL/GenBank/DDBJ whole genome shotgun (WGS) entry which is preliminary data.</text>
</comment>
<dbReference type="Gene3D" id="3.30.2310.20">
    <property type="entry name" value="RelE-like"/>
    <property type="match status" value="1"/>
</dbReference>
<dbReference type="Pfam" id="PF05016">
    <property type="entry name" value="ParE_toxin"/>
    <property type="match status" value="1"/>
</dbReference>
<dbReference type="OrthoDB" id="1100632at2"/>
<gene>
    <name evidence="2" type="ORF">FNW11_05465</name>
</gene>
<keyword evidence="1" id="KW-1277">Toxin-antitoxin system</keyword>
<proteinExistence type="predicted"/>
<accession>A0A553BTR5</accession>
<dbReference type="AlphaFoldDB" id="A0A553BTR5"/>
<protein>
    <submittedName>
        <fullName evidence="2">Type II toxin-antitoxin system RelE/ParE family toxin</fullName>
    </submittedName>
</protein>
<sequence length="113" mass="12934">MGKEKIGDSSSHALIISQKYYEDLEQIVDYIEFVKLQPLNAIKVGNGIQKTMNKIILNPTIYAECENIPTKSKIYREAGYKSWLIVFKLKGNVITILGVLSGKRKPSWFREIK</sequence>
<organism evidence="2 3">
    <name type="scientific">Flavobacterium gawalongense</name>
    <dbReference type="NCBI Taxonomy" id="2594432"/>
    <lineage>
        <taxon>Bacteria</taxon>
        <taxon>Pseudomonadati</taxon>
        <taxon>Bacteroidota</taxon>
        <taxon>Flavobacteriia</taxon>
        <taxon>Flavobacteriales</taxon>
        <taxon>Flavobacteriaceae</taxon>
        <taxon>Flavobacterium</taxon>
    </lineage>
</organism>
<dbReference type="InterPro" id="IPR035093">
    <property type="entry name" value="RelE/ParE_toxin_dom_sf"/>
</dbReference>
<name>A0A553BTR5_9FLAO</name>
<dbReference type="Proteomes" id="UP000318669">
    <property type="component" value="Unassembled WGS sequence"/>
</dbReference>
<dbReference type="RefSeq" id="WP_144064607.1">
    <property type="nucleotide sequence ID" value="NZ_VJZL01000006.1"/>
</dbReference>
<evidence type="ECO:0000313" key="2">
    <source>
        <dbReference type="EMBL" id="TRX11636.1"/>
    </source>
</evidence>
<reference evidence="2 3" key="1">
    <citation type="submission" date="2019-07" db="EMBL/GenBank/DDBJ databases">
        <title>Novel species of Flavobacterium.</title>
        <authorList>
            <person name="Liu Q."/>
            <person name="Xin Y.-H."/>
        </authorList>
    </citation>
    <scope>NUCLEOTIDE SEQUENCE [LARGE SCALE GENOMIC DNA]</scope>
    <source>
        <strain evidence="2 3">GSR22</strain>
    </source>
</reference>